<accession>A0A9D4BBI5</accession>
<evidence type="ECO:0000313" key="1">
    <source>
        <dbReference type="EMBL" id="KAH1187665.1"/>
    </source>
</evidence>
<sequence length="123" mass="12910">MVPVYAAGSTPTPSLCPFSPVCIPCPPGATVLLLAPALGAVYRDRGGAQLPHSKKCSGATAPMWEDCKSISELVQDCTYFSTSATPERLGLLRGRSCLTLHLLGLLSFPGNSRCYSGAHEKSV</sequence>
<dbReference type="Proteomes" id="UP000827986">
    <property type="component" value="Unassembled WGS sequence"/>
</dbReference>
<reference evidence="1" key="1">
    <citation type="submission" date="2021-09" db="EMBL/GenBank/DDBJ databases">
        <title>The genome of Mauremys mutica provides insights into the evolution of semi-aquatic lifestyle.</title>
        <authorList>
            <person name="Gong S."/>
            <person name="Gao Y."/>
        </authorList>
    </citation>
    <scope>NUCLEOTIDE SEQUENCE</scope>
    <source>
        <strain evidence="1">MM-2020</strain>
        <tissue evidence="1">Muscle</tissue>
    </source>
</reference>
<organism evidence="1 2">
    <name type="scientific">Mauremys mutica</name>
    <name type="common">yellowpond turtle</name>
    <dbReference type="NCBI Taxonomy" id="74926"/>
    <lineage>
        <taxon>Eukaryota</taxon>
        <taxon>Metazoa</taxon>
        <taxon>Chordata</taxon>
        <taxon>Craniata</taxon>
        <taxon>Vertebrata</taxon>
        <taxon>Euteleostomi</taxon>
        <taxon>Archelosauria</taxon>
        <taxon>Testudinata</taxon>
        <taxon>Testudines</taxon>
        <taxon>Cryptodira</taxon>
        <taxon>Durocryptodira</taxon>
        <taxon>Testudinoidea</taxon>
        <taxon>Geoemydidae</taxon>
        <taxon>Geoemydinae</taxon>
        <taxon>Mauremys</taxon>
    </lineage>
</organism>
<evidence type="ECO:0000313" key="2">
    <source>
        <dbReference type="Proteomes" id="UP000827986"/>
    </source>
</evidence>
<dbReference type="AlphaFoldDB" id="A0A9D4BBI5"/>
<dbReference type="EMBL" id="JAHDVG010000463">
    <property type="protein sequence ID" value="KAH1187665.1"/>
    <property type="molecule type" value="Genomic_DNA"/>
</dbReference>
<protein>
    <submittedName>
        <fullName evidence="1">Uncharacterized protein</fullName>
    </submittedName>
</protein>
<comment type="caution">
    <text evidence="1">The sequence shown here is derived from an EMBL/GenBank/DDBJ whole genome shotgun (WGS) entry which is preliminary data.</text>
</comment>
<name>A0A9D4BBI5_9SAUR</name>
<keyword evidence="2" id="KW-1185">Reference proteome</keyword>
<proteinExistence type="predicted"/>
<gene>
    <name evidence="1" type="ORF">KIL84_020414</name>
</gene>